<keyword evidence="2" id="KW-1185">Reference proteome</keyword>
<protein>
    <submittedName>
        <fullName evidence="1">Uncharacterized protein</fullName>
    </submittedName>
</protein>
<dbReference type="Proteomes" id="UP001610563">
    <property type="component" value="Unassembled WGS sequence"/>
</dbReference>
<comment type="caution">
    <text evidence="1">The sequence shown here is derived from an EMBL/GenBank/DDBJ whole genome shotgun (WGS) entry which is preliminary data.</text>
</comment>
<evidence type="ECO:0000313" key="2">
    <source>
        <dbReference type="Proteomes" id="UP001610563"/>
    </source>
</evidence>
<reference evidence="1 2" key="1">
    <citation type="submission" date="2024-07" db="EMBL/GenBank/DDBJ databases">
        <title>Section-level genome sequencing and comparative genomics of Aspergillus sections Usti and Cavernicolus.</title>
        <authorList>
            <consortium name="Lawrence Berkeley National Laboratory"/>
            <person name="Nybo J.L."/>
            <person name="Vesth T.C."/>
            <person name="Theobald S."/>
            <person name="Frisvad J.C."/>
            <person name="Larsen T.O."/>
            <person name="Kjaerboelling I."/>
            <person name="Rothschild-Mancinelli K."/>
            <person name="Lyhne E.K."/>
            <person name="Kogle M.E."/>
            <person name="Barry K."/>
            <person name="Clum A."/>
            <person name="Na H."/>
            <person name="Ledsgaard L."/>
            <person name="Lin J."/>
            <person name="Lipzen A."/>
            <person name="Kuo A."/>
            <person name="Riley R."/>
            <person name="Mondo S."/>
            <person name="Labutti K."/>
            <person name="Haridas S."/>
            <person name="Pangalinan J."/>
            <person name="Salamov A.A."/>
            <person name="Simmons B.A."/>
            <person name="Magnuson J.K."/>
            <person name="Chen J."/>
            <person name="Drula E."/>
            <person name="Henrissat B."/>
            <person name="Wiebenga A."/>
            <person name="Lubbers R.J."/>
            <person name="Gomes A.C."/>
            <person name="Makela M.R."/>
            <person name="Stajich J."/>
            <person name="Grigoriev I.V."/>
            <person name="Mortensen U.H."/>
            <person name="De Vries R.P."/>
            <person name="Baker S.E."/>
            <person name="Andersen M.R."/>
        </authorList>
    </citation>
    <scope>NUCLEOTIDE SEQUENCE [LARGE SCALE GENOMIC DNA]</scope>
    <source>
        <strain evidence="1 2">CBS 209.92</strain>
    </source>
</reference>
<proteinExistence type="predicted"/>
<accession>A0ABR4GE41</accession>
<name>A0ABR4GE41_9EURO</name>
<dbReference type="EMBL" id="JBFTWV010000020">
    <property type="protein sequence ID" value="KAL2797286.1"/>
    <property type="molecule type" value="Genomic_DNA"/>
</dbReference>
<gene>
    <name evidence="1" type="ORF">BJX66DRAFT_108312</name>
</gene>
<organism evidence="1 2">
    <name type="scientific">Aspergillus keveii</name>
    <dbReference type="NCBI Taxonomy" id="714993"/>
    <lineage>
        <taxon>Eukaryota</taxon>
        <taxon>Fungi</taxon>
        <taxon>Dikarya</taxon>
        <taxon>Ascomycota</taxon>
        <taxon>Pezizomycotina</taxon>
        <taxon>Eurotiomycetes</taxon>
        <taxon>Eurotiomycetidae</taxon>
        <taxon>Eurotiales</taxon>
        <taxon>Aspergillaceae</taxon>
        <taxon>Aspergillus</taxon>
        <taxon>Aspergillus subgen. Nidulantes</taxon>
    </lineage>
</organism>
<evidence type="ECO:0000313" key="1">
    <source>
        <dbReference type="EMBL" id="KAL2797286.1"/>
    </source>
</evidence>
<sequence length="104" mass="11631">MPGLTFPVTLYNRQYPTVQYPPARDGVPPHQQPFPGVTAHTPSPFASLISALSTSSPTRLTNSYVLVRFSFLWVDRKAVCGNVHPIDIFWTRSTGHISPQPLWL</sequence>